<comment type="caution">
    <text evidence="1">The sequence shown here is derived from an EMBL/GenBank/DDBJ whole genome shotgun (WGS) entry which is preliminary data.</text>
</comment>
<sequence>MFVSSETHLYQVRLLQQARSRPEVIGRVVTLSATTVEKFIAPPATKFEPCPDDEVQNTSPNCLPLPQMISPLSVRCPTH</sequence>
<dbReference type="Proteomes" id="UP000828390">
    <property type="component" value="Unassembled WGS sequence"/>
</dbReference>
<keyword evidence="2" id="KW-1185">Reference proteome</keyword>
<reference evidence="1" key="1">
    <citation type="journal article" date="2019" name="bioRxiv">
        <title>The Genome of the Zebra Mussel, Dreissena polymorpha: A Resource for Invasive Species Research.</title>
        <authorList>
            <person name="McCartney M.A."/>
            <person name="Auch B."/>
            <person name="Kono T."/>
            <person name="Mallez S."/>
            <person name="Zhang Y."/>
            <person name="Obille A."/>
            <person name="Becker A."/>
            <person name="Abrahante J.E."/>
            <person name="Garbe J."/>
            <person name="Badalamenti J.P."/>
            <person name="Herman A."/>
            <person name="Mangelson H."/>
            <person name="Liachko I."/>
            <person name="Sullivan S."/>
            <person name="Sone E.D."/>
            <person name="Koren S."/>
            <person name="Silverstein K.A.T."/>
            <person name="Beckman K.B."/>
            <person name="Gohl D.M."/>
        </authorList>
    </citation>
    <scope>NUCLEOTIDE SEQUENCE</scope>
    <source>
        <strain evidence="1">Duluth1</strain>
        <tissue evidence="1">Whole animal</tissue>
    </source>
</reference>
<accession>A0A9D4KMV8</accession>
<gene>
    <name evidence="1" type="ORF">DPMN_115920</name>
</gene>
<name>A0A9D4KMV8_DREPO</name>
<dbReference type="EMBL" id="JAIWYP010000004">
    <property type="protein sequence ID" value="KAH3842424.1"/>
    <property type="molecule type" value="Genomic_DNA"/>
</dbReference>
<proteinExistence type="predicted"/>
<protein>
    <submittedName>
        <fullName evidence="1">Uncharacterized protein</fullName>
    </submittedName>
</protein>
<evidence type="ECO:0000313" key="1">
    <source>
        <dbReference type="EMBL" id="KAH3842424.1"/>
    </source>
</evidence>
<reference evidence="1" key="2">
    <citation type="submission" date="2020-11" db="EMBL/GenBank/DDBJ databases">
        <authorList>
            <person name="McCartney M.A."/>
            <person name="Auch B."/>
            <person name="Kono T."/>
            <person name="Mallez S."/>
            <person name="Becker A."/>
            <person name="Gohl D.M."/>
            <person name="Silverstein K.A.T."/>
            <person name="Koren S."/>
            <person name="Bechman K.B."/>
            <person name="Herman A."/>
            <person name="Abrahante J.E."/>
            <person name="Garbe J."/>
        </authorList>
    </citation>
    <scope>NUCLEOTIDE SEQUENCE</scope>
    <source>
        <strain evidence="1">Duluth1</strain>
        <tissue evidence="1">Whole animal</tissue>
    </source>
</reference>
<organism evidence="1 2">
    <name type="scientific">Dreissena polymorpha</name>
    <name type="common">Zebra mussel</name>
    <name type="synonym">Mytilus polymorpha</name>
    <dbReference type="NCBI Taxonomy" id="45954"/>
    <lineage>
        <taxon>Eukaryota</taxon>
        <taxon>Metazoa</taxon>
        <taxon>Spiralia</taxon>
        <taxon>Lophotrochozoa</taxon>
        <taxon>Mollusca</taxon>
        <taxon>Bivalvia</taxon>
        <taxon>Autobranchia</taxon>
        <taxon>Heteroconchia</taxon>
        <taxon>Euheterodonta</taxon>
        <taxon>Imparidentia</taxon>
        <taxon>Neoheterodontei</taxon>
        <taxon>Myida</taxon>
        <taxon>Dreissenoidea</taxon>
        <taxon>Dreissenidae</taxon>
        <taxon>Dreissena</taxon>
    </lineage>
</organism>
<evidence type="ECO:0000313" key="2">
    <source>
        <dbReference type="Proteomes" id="UP000828390"/>
    </source>
</evidence>
<dbReference type="AlphaFoldDB" id="A0A9D4KMV8"/>